<evidence type="ECO:0000313" key="1">
    <source>
        <dbReference type="EMBL" id="VDH99598.1"/>
    </source>
</evidence>
<reference evidence="1" key="1">
    <citation type="submission" date="2018-11" db="EMBL/GenBank/DDBJ databases">
        <authorList>
            <person name="Alioto T."/>
            <person name="Alioto T."/>
        </authorList>
    </citation>
    <scope>NUCLEOTIDE SEQUENCE</scope>
</reference>
<gene>
    <name evidence="1" type="ORF">MGAL_10B077218</name>
</gene>
<dbReference type="AlphaFoldDB" id="A0A8B6C3F3"/>
<name>A0A8B6C3F3_MYTGA</name>
<dbReference type="Proteomes" id="UP000596742">
    <property type="component" value="Unassembled WGS sequence"/>
</dbReference>
<dbReference type="OrthoDB" id="6172988at2759"/>
<keyword evidence="2" id="KW-1185">Reference proteome</keyword>
<comment type="caution">
    <text evidence="1">The sequence shown here is derived from an EMBL/GenBank/DDBJ whole genome shotgun (WGS) entry which is preliminary data.</text>
</comment>
<feature type="non-terminal residue" evidence="1">
    <location>
        <position position="1"/>
    </location>
</feature>
<evidence type="ECO:0000313" key="2">
    <source>
        <dbReference type="Proteomes" id="UP000596742"/>
    </source>
</evidence>
<dbReference type="EMBL" id="UYJE01001155">
    <property type="protein sequence ID" value="VDH99598.1"/>
    <property type="molecule type" value="Genomic_DNA"/>
</dbReference>
<accession>A0A8B6C3F3</accession>
<organism evidence="1 2">
    <name type="scientific">Mytilus galloprovincialis</name>
    <name type="common">Mediterranean mussel</name>
    <dbReference type="NCBI Taxonomy" id="29158"/>
    <lineage>
        <taxon>Eukaryota</taxon>
        <taxon>Metazoa</taxon>
        <taxon>Spiralia</taxon>
        <taxon>Lophotrochozoa</taxon>
        <taxon>Mollusca</taxon>
        <taxon>Bivalvia</taxon>
        <taxon>Autobranchia</taxon>
        <taxon>Pteriomorphia</taxon>
        <taxon>Mytilida</taxon>
        <taxon>Mytiloidea</taxon>
        <taxon>Mytilidae</taxon>
        <taxon>Mytilinae</taxon>
        <taxon>Mytilus</taxon>
    </lineage>
</organism>
<protein>
    <recommendedName>
        <fullName evidence="3">DZIP3-like HEPN domain-containing protein</fullName>
    </recommendedName>
</protein>
<sequence>MEAVLSDKECGYYMKLITFILGIGMDVLHTYFEQNILNAKEHLEFYMFLDKNKHNLYHECYPKIECCECSQNGLGMASQKGCLTKQQFLVLFEIGTLTEIDHFQTGRRSNEITKQCLCRIIAKRSNDVDCMDITLMYAIIQSCYLKHNIAIHGNPRCIEAIKDTRNFLAHVPNPRISKSEFDTRFTETEQAILEIGSSLGKYFTKVNQKNIDEFKRNDLSIEGIKEIIENNIDGIIKKKLQTFIEDQRTNAVIIKDEISEQLAKYKVPQKIDTACSVNVEETEDSRNLKKRRVEWKLVTPSTWNLPGIKDTLKTCSAQLRQWFEIENVFVGSLVIQTLVQQSVLDNREEFRASVHLFLKKFVEVCRINADVPTVVKVHLIIELDEFEKEVHQDIGDDLRANKAQVATGHVLSTTANYTRLIIAVKHITENMLKELLEHVIQPEKLGAKCVNQEMINPPLKSGDLVKIYHAEKGFLNFDYNLICKILLNLFPVSPSMSYLEQPFGSLHQPFASMQQEMLLGFNIDLLHHIHNSEEPIDPRKYERSLGYIIDRCQRLCNVIIDRPNTMISSQEFNAFLNNFISIAKGFEIILKKQPNEFVCQFEDLRSS</sequence>
<evidence type="ECO:0008006" key="3">
    <source>
        <dbReference type="Google" id="ProtNLM"/>
    </source>
</evidence>
<proteinExistence type="predicted"/>